<evidence type="ECO:0000256" key="1">
    <source>
        <dbReference type="ARBA" id="ARBA00006754"/>
    </source>
</evidence>
<name>A0A4Q4ZD19_9ACTN</name>
<reference evidence="4 5" key="1">
    <citation type="submission" date="2019-01" db="EMBL/GenBank/DDBJ databases">
        <title>Nocardioides guangzhouensis sp. nov., an actinobacterium isolated from soil.</title>
        <authorList>
            <person name="Fu Y."/>
            <person name="Cai Y."/>
            <person name="Lin Z."/>
            <person name="Chen P."/>
        </authorList>
    </citation>
    <scope>NUCLEOTIDE SEQUENCE [LARGE SCALE GENOMIC DNA]</scope>
    <source>
        <strain evidence="4 5">130</strain>
    </source>
</reference>
<dbReference type="AlphaFoldDB" id="A0A4Q4ZD19"/>
<accession>A0A4Q4ZD19</accession>
<comment type="similarity">
    <text evidence="1">Belongs to the CdaR family.</text>
</comment>
<gene>
    <name evidence="4" type="ORF">EKO23_10990</name>
</gene>
<dbReference type="InterPro" id="IPR041522">
    <property type="entry name" value="CdaR_GGDEF"/>
</dbReference>
<feature type="domain" description="CdaR GGDEF-like" evidence="3">
    <location>
        <begin position="148"/>
        <end position="258"/>
    </location>
</feature>
<evidence type="ECO:0000259" key="2">
    <source>
        <dbReference type="Pfam" id="PF13556"/>
    </source>
</evidence>
<organism evidence="4 5">
    <name type="scientific">Nocardioides guangzhouensis</name>
    <dbReference type="NCBI Taxonomy" id="2497878"/>
    <lineage>
        <taxon>Bacteria</taxon>
        <taxon>Bacillati</taxon>
        <taxon>Actinomycetota</taxon>
        <taxon>Actinomycetes</taxon>
        <taxon>Propionibacteriales</taxon>
        <taxon>Nocardioidaceae</taxon>
        <taxon>Nocardioides</taxon>
    </lineage>
</organism>
<dbReference type="PANTHER" id="PTHR33744:SF7">
    <property type="entry name" value="PUCR FAMILY TRANSCRIPTIONAL REGULATOR"/>
    <property type="match status" value="1"/>
</dbReference>
<evidence type="ECO:0000313" key="4">
    <source>
        <dbReference type="EMBL" id="RYP85917.1"/>
    </source>
</evidence>
<dbReference type="InterPro" id="IPR051448">
    <property type="entry name" value="CdaR-like_regulators"/>
</dbReference>
<evidence type="ECO:0000313" key="5">
    <source>
        <dbReference type="Proteomes" id="UP000295198"/>
    </source>
</evidence>
<sequence length="378" mass="40053">MARMESEKAWFADLSAEDRSWVGMIVQAGIRGFVAWYRDHGDSRTVATDADSAIAAQVFGAAPRALAGVINLQQTVELVRLTIDVVEENLDQLLGAQQARTVHDGLLRYGRELAFATAEVYARAAEARGAWDARLEALVVDSVMRADADATVLSRAGALGWGGHGDVVVVLGRAPASPASDAVFDDVRRSARVAGVDALCATQGDQMVVVLGNVADPERAAGAVQHHFAEGAVVFGPPAADLSHAHRSATAALAGMRVAAAWPGAPRPVSAEDLLPERALAGDEAARRQLVLEVYRPLVEAKGTLIETLDAWFDHGASVEGAARVLFVHANTVRYRLRQVGDLTGLTPTQPRHAYTIAVALSLGRLADPAVTDRSPFL</sequence>
<proteinExistence type="inferred from homology"/>
<protein>
    <submittedName>
        <fullName evidence="4">PucR family transcriptional regulator</fullName>
    </submittedName>
</protein>
<keyword evidence="5" id="KW-1185">Reference proteome</keyword>
<comment type="caution">
    <text evidence="4">The sequence shown here is derived from an EMBL/GenBank/DDBJ whole genome shotgun (WGS) entry which is preliminary data.</text>
</comment>
<dbReference type="OrthoDB" id="3246591at2"/>
<dbReference type="EMBL" id="SDKM01000014">
    <property type="protein sequence ID" value="RYP85917.1"/>
    <property type="molecule type" value="Genomic_DNA"/>
</dbReference>
<dbReference type="PANTHER" id="PTHR33744">
    <property type="entry name" value="CARBOHYDRATE DIACID REGULATOR"/>
    <property type="match status" value="1"/>
</dbReference>
<dbReference type="Pfam" id="PF17853">
    <property type="entry name" value="GGDEF_2"/>
    <property type="match status" value="1"/>
</dbReference>
<evidence type="ECO:0000259" key="3">
    <source>
        <dbReference type="Pfam" id="PF17853"/>
    </source>
</evidence>
<dbReference type="Gene3D" id="1.10.10.2840">
    <property type="entry name" value="PucR C-terminal helix-turn-helix domain"/>
    <property type="match status" value="1"/>
</dbReference>
<dbReference type="Proteomes" id="UP000295198">
    <property type="component" value="Unassembled WGS sequence"/>
</dbReference>
<feature type="domain" description="PucR C-terminal helix-turn-helix" evidence="2">
    <location>
        <begin position="305"/>
        <end position="362"/>
    </location>
</feature>
<dbReference type="InterPro" id="IPR042070">
    <property type="entry name" value="PucR_C-HTH_sf"/>
</dbReference>
<dbReference type="Pfam" id="PF13556">
    <property type="entry name" value="HTH_30"/>
    <property type="match status" value="1"/>
</dbReference>
<dbReference type="InterPro" id="IPR025736">
    <property type="entry name" value="PucR_C-HTH_dom"/>
</dbReference>